<reference evidence="4" key="1">
    <citation type="submission" date="2021-03" db="EMBL/GenBank/DDBJ databases">
        <authorList>
            <person name="Palmer J.M."/>
        </authorList>
    </citation>
    <scope>NUCLEOTIDE SEQUENCE</scope>
    <source>
        <strain evidence="4">ARV_011</strain>
    </source>
</reference>
<dbReference type="PROSITE" id="PS50086">
    <property type="entry name" value="TBC_RABGAP"/>
    <property type="match status" value="1"/>
</dbReference>
<dbReference type="Pfam" id="PF02893">
    <property type="entry name" value="GRAM"/>
    <property type="match status" value="1"/>
</dbReference>
<dbReference type="EMBL" id="JAHMUF010000005">
    <property type="protein sequence ID" value="KAG7195094.1"/>
    <property type="molecule type" value="Genomic_DNA"/>
</dbReference>
<protein>
    <recommendedName>
        <fullName evidence="3">Rab-GAP TBC domain-containing protein</fullName>
    </recommendedName>
</protein>
<evidence type="ECO:0000313" key="5">
    <source>
        <dbReference type="Proteomes" id="UP000790833"/>
    </source>
</evidence>
<dbReference type="GO" id="GO:0005096">
    <property type="term" value="F:GTPase activator activity"/>
    <property type="evidence" value="ECO:0007669"/>
    <property type="project" value="UniProtKB-KW"/>
</dbReference>
<dbReference type="PANTHER" id="PTHR47219:SF20">
    <property type="entry name" value="TBC1 DOMAIN FAMILY MEMBER 2B"/>
    <property type="match status" value="1"/>
</dbReference>
<dbReference type="SUPFAM" id="SSF47923">
    <property type="entry name" value="Ypt/Rab-GAP domain of gyp1p"/>
    <property type="match status" value="2"/>
</dbReference>
<proteinExistence type="predicted"/>
<gene>
    <name evidence="4" type="ORF">KQ657_004210</name>
</gene>
<feature type="compositionally biased region" description="Low complexity" evidence="2">
    <location>
        <begin position="915"/>
        <end position="944"/>
    </location>
</feature>
<dbReference type="SUPFAM" id="SSF47473">
    <property type="entry name" value="EF-hand"/>
    <property type="match status" value="1"/>
</dbReference>
<dbReference type="FunFam" id="1.10.8.270:FF:000015">
    <property type="entry name" value="GTPase activating protein (Gyp2)"/>
    <property type="match status" value="1"/>
</dbReference>
<dbReference type="Gene3D" id="1.10.472.80">
    <property type="entry name" value="Ypt/Rab-GAP domain of gyp1p, domain 3"/>
    <property type="match status" value="1"/>
</dbReference>
<evidence type="ECO:0000256" key="2">
    <source>
        <dbReference type="SAM" id="MobiDB-lite"/>
    </source>
</evidence>
<comment type="caution">
    <text evidence="4">The sequence shown here is derived from an EMBL/GenBank/DDBJ whole genome shotgun (WGS) entry which is preliminary data.</text>
</comment>
<organism evidence="4 5">
    <name type="scientific">Scheffersomyces spartinae</name>
    <dbReference type="NCBI Taxonomy" id="45513"/>
    <lineage>
        <taxon>Eukaryota</taxon>
        <taxon>Fungi</taxon>
        <taxon>Dikarya</taxon>
        <taxon>Ascomycota</taxon>
        <taxon>Saccharomycotina</taxon>
        <taxon>Pichiomycetes</taxon>
        <taxon>Debaryomycetaceae</taxon>
        <taxon>Scheffersomyces</taxon>
    </lineage>
</organism>
<dbReference type="RefSeq" id="XP_043050641.1">
    <property type="nucleotide sequence ID" value="XM_043194890.1"/>
</dbReference>
<dbReference type="GeneID" id="66117584"/>
<dbReference type="GO" id="GO:0031267">
    <property type="term" value="F:small GTPase binding"/>
    <property type="evidence" value="ECO:0007669"/>
    <property type="project" value="TreeGrafter"/>
</dbReference>
<accession>A0A9P7VBU2</accession>
<dbReference type="InterPro" id="IPR000195">
    <property type="entry name" value="Rab-GAP-TBC_dom"/>
</dbReference>
<dbReference type="Proteomes" id="UP000790833">
    <property type="component" value="Unassembled WGS sequence"/>
</dbReference>
<dbReference type="OrthoDB" id="17687at2759"/>
<name>A0A9P7VBU2_9ASCO</name>
<dbReference type="InterPro" id="IPR035969">
    <property type="entry name" value="Rab-GAP_TBC_sf"/>
</dbReference>
<keyword evidence="1" id="KW-0343">GTPase activation</keyword>
<keyword evidence="5" id="KW-1185">Reference proteome</keyword>
<feature type="region of interest" description="Disordered" evidence="2">
    <location>
        <begin position="848"/>
        <end position="887"/>
    </location>
</feature>
<dbReference type="AlphaFoldDB" id="A0A9P7VBU2"/>
<dbReference type="Gene3D" id="1.10.8.270">
    <property type="entry name" value="putative rabgap domain of human tbc1 domain family member 14 like domains"/>
    <property type="match status" value="1"/>
</dbReference>
<feature type="compositionally biased region" description="Acidic residues" evidence="2">
    <location>
        <begin position="870"/>
        <end position="887"/>
    </location>
</feature>
<dbReference type="InterPro" id="IPR050302">
    <property type="entry name" value="Rab_GAP_TBC_domain"/>
</dbReference>
<sequence length="965" mass="109839">MLFFESIRDRAVNTWNQVVEKSSDGKLTKDQKFCLKFRLPEGEVVSKEIAAEIDITSKLVPGVPKRSSNIPQGKLYLTGHFLVFKDAFDSRTCSFNIHLLTVRKVERSNSDIYGLALEITTFSSTVITIFLLGMRSECERFALELRLQLKKNLKDVKKLGPFIHTCYSEYLLSKNKVIKEKFDSVPSGGLGLVFKFPGDARELKDKSKMKLWFDYFQSDGRNLSIIKTPMFYKLVRVGLPNRLRGELWEVCSGSIYLRYDNVGVYHKLLDDNKGRTSVAIEEIEKDLNRSLPEYAAYQSPEGINRLRNVLSAYSWRNPELGYCQAMNIVVAALLIYMSEEQAFWTLNSLCETIVPGYYSKTMYGTLLDQKVFESLVQQTIPILWDHIVKHDIQLSVVSLPWFLSLYISSMPLVFAFRILDIFFLQGPKTLFQVALAILKLNGEKLLKCEDDGTFIMVIKNYFQTLHLSAHGESPHPKFRQITNFQELLVTAFKEFSIITDDMIDKHRSKHRGGIFQNISTFVKRTEIRNLPKTPNLNSGTLDIIYDRFYSVVESLSLTTGGGSLMDFEAFKTFMSEICVWAQFDNPTNNNDAFLKRLFIKWDIDARHELSLSDLVRGLNTLVEPDLMTAISNFFELYDPKKRGKLDREGILEISEDLLYLTTPWKDGYVLDHLTNVAIENTIADEIIKHKTINGINDVEDEDIKLPETFNIDRQKLEQAQIERYLAGASNFIQRAFEYAQPAEDDEHPEELLIKELAIDSAFSHNKALNPNSPVTVNLPTFRMVILADETYELFFSKTFRESVQVSKPLDSKFNPIRNLRDMFDGLIADGREVANKVRRRMDSAASNALLQINNNGGYESKPPKSKLGEGEDDDEDDEDEEERDDDFGVISIDDKDRALLLGAEAQDLLIKVSESKSGSSTTANSTSTSASTDAPPTSSTSTDAQTKRMLFIATKSDTNLIDFEV</sequence>
<evidence type="ECO:0000259" key="3">
    <source>
        <dbReference type="PROSITE" id="PS50086"/>
    </source>
</evidence>
<dbReference type="Gene3D" id="1.10.238.10">
    <property type="entry name" value="EF-hand"/>
    <property type="match status" value="1"/>
</dbReference>
<dbReference type="GO" id="GO:0030427">
    <property type="term" value="C:site of polarized growth"/>
    <property type="evidence" value="ECO:0007669"/>
    <property type="project" value="UniProtKB-ARBA"/>
</dbReference>
<dbReference type="PANTHER" id="PTHR47219">
    <property type="entry name" value="RAB GTPASE-ACTIVATING PROTEIN 1-LIKE"/>
    <property type="match status" value="1"/>
</dbReference>
<feature type="region of interest" description="Disordered" evidence="2">
    <location>
        <begin position="912"/>
        <end position="946"/>
    </location>
</feature>
<dbReference type="InterPro" id="IPR011992">
    <property type="entry name" value="EF-hand-dom_pair"/>
</dbReference>
<feature type="domain" description="Rab-GAP TBC" evidence="3">
    <location>
        <begin position="238"/>
        <end position="426"/>
    </location>
</feature>
<dbReference type="InterPro" id="IPR004182">
    <property type="entry name" value="GRAM"/>
</dbReference>
<dbReference type="Pfam" id="PF00566">
    <property type="entry name" value="RabGAP-TBC"/>
    <property type="match status" value="1"/>
</dbReference>
<feature type="compositionally biased region" description="Polar residues" evidence="2">
    <location>
        <begin position="848"/>
        <end position="857"/>
    </location>
</feature>
<dbReference type="SMART" id="SM00164">
    <property type="entry name" value="TBC"/>
    <property type="match status" value="1"/>
</dbReference>
<evidence type="ECO:0000313" key="4">
    <source>
        <dbReference type="EMBL" id="KAG7195094.1"/>
    </source>
</evidence>
<evidence type="ECO:0000256" key="1">
    <source>
        <dbReference type="ARBA" id="ARBA00022468"/>
    </source>
</evidence>
<dbReference type="FunFam" id="1.10.472.80:FF:000051">
    <property type="entry name" value="Probable MDR1-Mac1p interacting protein"/>
    <property type="match status" value="1"/>
</dbReference>